<evidence type="ECO:0000256" key="5">
    <source>
        <dbReference type="ARBA" id="ARBA00022889"/>
    </source>
</evidence>
<evidence type="ECO:0000313" key="9">
    <source>
        <dbReference type="EMBL" id="MBE4749639.1"/>
    </source>
</evidence>
<dbReference type="Pfam" id="PF17963">
    <property type="entry name" value="Big_9"/>
    <property type="match status" value="1"/>
</dbReference>
<dbReference type="PROSITE" id="PS51257">
    <property type="entry name" value="PROKAR_LIPOPROTEIN"/>
    <property type="match status" value="1"/>
</dbReference>
<keyword evidence="3" id="KW-0677">Repeat</keyword>
<evidence type="ECO:0000256" key="2">
    <source>
        <dbReference type="ARBA" id="ARBA00022692"/>
    </source>
</evidence>
<dbReference type="SUPFAM" id="SSF49313">
    <property type="entry name" value="Cadherin-like"/>
    <property type="match status" value="1"/>
</dbReference>
<evidence type="ECO:0000256" key="6">
    <source>
        <dbReference type="ARBA" id="ARBA00022989"/>
    </source>
</evidence>
<comment type="caution">
    <text evidence="9">The sequence shown here is derived from an EMBL/GenBank/DDBJ whole genome shotgun (WGS) entry which is preliminary data.</text>
</comment>
<comment type="subcellular location">
    <subcellularLocation>
        <location evidence="1">Membrane</location>
    </subcellularLocation>
</comment>
<keyword evidence="7" id="KW-0472">Membrane</keyword>
<evidence type="ECO:0000256" key="7">
    <source>
        <dbReference type="ARBA" id="ARBA00023136"/>
    </source>
</evidence>
<evidence type="ECO:0000259" key="8">
    <source>
        <dbReference type="PROSITE" id="PS50268"/>
    </source>
</evidence>
<dbReference type="Gene3D" id="2.60.40.10">
    <property type="entry name" value="Immunoglobulins"/>
    <property type="match status" value="3"/>
</dbReference>
<dbReference type="InterPro" id="IPR050971">
    <property type="entry name" value="Cadherin-domain_protein"/>
</dbReference>
<dbReference type="EMBL" id="JAAIYO010000004">
    <property type="protein sequence ID" value="MBE4749639.1"/>
    <property type="molecule type" value="Genomic_DNA"/>
</dbReference>
<name>A0ABR9PP37_9BACT</name>
<dbReference type="Pfam" id="PF22352">
    <property type="entry name" value="K319L-like_PKD"/>
    <property type="match status" value="1"/>
</dbReference>
<evidence type="ECO:0000256" key="3">
    <source>
        <dbReference type="ARBA" id="ARBA00022737"/>
    </source>
</evidence>
<sequence>MRHHLSQYLLPLLLLGLGGLACGGDDSTLINHPPTLIGPNAQTTQVSAGSPVALRVEATDSDGDALTYAWTQSPASPAGAFNDASARNPIWTAPQVESAQRFTLTVTVSDGRDGITQGTVAVDVSRALVVNKPPTVSTPTATPATPIDEQQSVALAVNATDLDGDTLTYAWEQVTPGTPRGTFSAPASAQTSWKAPDVLSSGTYTLRVTVTDGKGGSTQATVDVAVQKVNQPPTVNATLSGPETLLAGATGTFTVTASDPDGDPLTYAWSQTAPASKGTWVGGATGASAQWFSPEVATGTPFTLSVSVTDGASTPVVRSLTVFVSVPRYSTDVQGVWSSGSCTGCHGTSGGLNLASGSSYSHLVNVNATVAACNMLKRVQPGDPDNSALIRKMEGTTCGSRMPQKNTAYFDENPGLVVRVRSWILAGAAND</sequence>
<protein>
    <recommendedName>
        <fullName evidence="8">Cadherin domain-containing protein</fullName>
    </recommendedName>
</protein>
<dbReference type="InterPro" id="IPR002126">
    <property type="entry name" value="Cadherin-like_dom"/>
</dbReference>
<evidence type="ECO:0000256" key="1">
    <source>
        <dbReference type="ARBA" id="ARBA00004370"/>
    </source>
</evidence>
<feature type="domain" description="Cadherin" evidence="8">
    <location>
        <begin position="153"/>
        <end position="235"/>
    </location>
</feature>
<keyword evidence="10" id="KW-1185">Reference proteome</keyword>
<keyword evidence="4" id="KW-0106">Calcium</keyword>
<dbReference type="InterPro" id="IPR022409">
    <property type="entry name" value="PKD/Chitinase_dom"/>
</dbReference>
<reference evidence="9 10" key="1">
    <citation type="submission" date="2020-02" db="EMBL/GenBank/DDBJ databases">
        <authorList>
            <person name="Babadi Z.K."/>
            <person name="Risdian C."/>
            <person name="Ebrahimipour G.H."/>
            <person name="Wink J."/>
        </authorList>
    </citation>
    <scope>NUCLEOTIDE SEQUENCE [LARGE SCALE GENOMIC DNA]</scope>
    <source>
        <strain evidence="9 10">ZKHCc1 1396</strain>
    </source>
</reference>
<dbReference type="PANTHER" id="PTHR24025">
    <property type="entry name" value="DESMOGLEIN FAMILY MEMBER"/>
    <property type="match status" value="1"/>
</dbReference>
<keyword evidence="2" id="KW-0812">Transmembrane</keyword>
<organism evidence="9 10">
    <name type="scientific">Corallococcus soli</name>
    <dbReference type="NCBI Taxonomy" id="2710757"/>
    <lineage>
        <taxon>Bacteria</taxon>
        <taxon>Pseudomonadati</taxon>
        <taxon>Myxococcota</taxon>
        <taxon>Myxococcia</taxon>
        <taxon>Myxococcales</taxon>
        <taxon>Cystobacterineae</taxon>
        <taxon>Myxococcaceae</taxon>
        <taxon>Corallococcus</taxon>
    </lineage>
</organism>
<keyword evidence="5" id="KW-0130">Cell adhesion</keyword>
<dbReference type="SMART" id="SM00089">
    <property type="entry name" value="PKD"/>
    <property type="match status" value="3"/>
</dbReference>
<dbReference type="InterPro" id="IPR013783">
    <property type="entry name" value="Ig-like_fold"/>
</dbReference>
<dbReference type="Proteomes" id="UP001516472">
    <property type="component" value="Unassembled WGS sequence"/>
</dbReference>
<dbReference type="InterPro" id="IPR015919">
    <property type="entry name" value="Cadherin-like_sf"/>
</dbReference>
<proteinExistence type="predicted"/>
<evidence type="ECO:0000256" key="4">
    <source>
        <dbReference type="ARBA" id="ARBA00022837"/>
    </source>
</evidence>
<accession>A0ABR9PP37</accession>
<dbReference type="PANTHER" id="PTHR24025:SF23">
    <property type="entry name" value="NEURAL-CADHERIN"/>
    <property type="match status" value="1"/>
</dbReference>
<keyword evidence="6" id="KW-1133">Transmembrane helix</keyword>
<dbReference type="PROSITE" id="PS50268">
    <property type="entry name" value="CADHERIN_2"/>
    <property type="match status" value="1"/>
</dbReference>
<gene>
    <name evidence="9" type="ORF">G4177_15860</name>
</gene>
<evidence type="ECO:0000313" key="10">
    <source>
        <dbReference type="Proteomes" id="UP001516472"/>
    </source>
</evidence>
<dbReference type="RefSeq" id="WP_193349054.1">
    <property type="nucleotide sequence ID" value="NZ_CBCSIP010000169.1"/>
</dbReference>